<dbReference type="Proteomes" id="UP001217918">
    <property type="component" value="Unassembled WGS sequence"/>
</dbReference>
<comment type="catalytic activity">
    <reaction evidence="6">
        <text>[phosphatase 2A protein]-C-terminal L-leucine methyl ester + H2O = [phosphatase 2A protein]-C-terminal L-leucine + methanol + H(+)</text>
        <dbReference type="Rhea" id="RHEA:48548"/>
        <dbReference type="Rhea" id="RHEA-COMP:12134"/>
        <dbReference type="Rhea" id="RHEA-COMP:12135"/>
        <dbReference type="ChEBI" id="CHEBI:15377"/>
        <dbReference type="ChEBI" id="CHEBI:15378"/>
        <dbReference type="ChEBI" id="CHEBI:17790"/>
        <dbReference type="ChEBI" id="CHEBI:90516"/>
        <dbReference type="ChEBI" id="CHEBI:90517"/>
        <dbReference type="EC" id="3.1.1.89"/>
    </reaction>
</comment>
<evidence type="ECO:0000256" key="3">
    <source>
        <dbReference type="ARBA" id="ARBA00022487"/>
    </source>
</evidence>
<gene>
    <name evidence="11" type="ORF">P8C59_007186</name>
</gene>
<dbReference type="FunFam" id="3.40.50.1820:FF:000186">
    <property type="entry name" value="Protein phosphatase methylesterase 1"/>
    <property type="match status" value="1"/>
</dbReference>
<dbReference type="GO" id="GO:0051723">
    <property type="term" value="F:protein methylesterase activity"/>
    <property type="evidence" value="ECO:0007669"/>
    <property type="project" value="UniProtKB-EC"/>
</dbReference>
<evidence type="ECO:0000313" key="12">
    <source>
        <dbReference type="Proteomes" id="UP001217918"/>
    </source>
</evidence>
<dbReference type="AlphaFoldDB" id="A0AAD9MHT7"/>
<dbReference type="InterPro" id="IPR016812">
    <property type="entry name" value="PPase_methylesterase_euk"/>
</dbReference>
<sequence>MSDLQRKWAKTKAHAMAEFDEADEDKAVAAVSANHVAELPEVADDDSSSASSMSSTGTVVPSPSRSLFARPQGVVPGRGLEPVPWTTYLERELYLTPEDNANMTYHAYLTSPVARGPLFVTHHGAGSSGLSFAVLSAELRKRIPGAGILSPDARGHGSTTVAAATASSSPDLSLATLAADLLAVITLTQRRMKWAALPPIVLVGHSLGGAVVTEVARGGRLGAALLGYAVLDVVEGSAVEALQSMSQYLATRPSGFASLREGIAWHVRSRTIRNAVSARTSVPALLVASGAGGGAGGEEEEEEEGSGRLVALSAASTRRPWRWRTDLAATQPFWEGWFVGLSKKFLEAKGGKLLLLAGTDRLDTELTIGQMQGKYALQVFPEAGHFLHEDLPERTAMALVDFYRRNDRSALVLPPKVSDLLAQGKKV</sequence>
<keyword evidence="4 7" id="KW-0378">Hydrolase</keyword>
<feature type="active site" evidence="8">
    <location>
        <position position="232"/>
    </location>
</feature>
<organism evidence="11 12">
    <name type="scientific">Phyllachora maydis</name>
    <dbReference type="NCBI Taxonomy" id="1825666"/>
    <lineage>
        <taxon>Eukaryota</taxon>
        <taxon>Fungi</taxon>
        <taxon>Dikarya</taxon>
        <taxon>Ascomycota</taxon>
        <taxon>Pezizomycotina</taxon>
        <taxon>Sordariomycetes</taxon>
        <taxon>Sordariomycetidae</taxon>
        <taxon>Phyllachorales</taxon>
        <taxon>Phyllachoraceae</taxon>
        <taxon>Phyllachora</taxon>
    </lineage>
</organism>
<dbReference type="PIRSF" id="PIRSF022950">
    <property type="entry name" value="PPase_methylesterase_euk"/>
    <property type="match status" value="1"/>
</dbReference>
<dbReference type="Gene3D" id="3.40.50.1820">
    <property type="entry name" value="alpha/beta hydrolase"/>
    <property type="match status" value="1"/>
</dbReference>
<feature type="domain" description="AB hydrolase-1" evidence="10">
    <location>
        <begin position="120"/>
        <end position="396"/>
    </location>
</feature>
<evidence type="ECO:0000256" key="7">
    <source>
        <dbReference type="PIRNR" id="PIRNR022950"/>
    </source>
</evidence>
<dbReference type="Pfam" id="PF12697">
    <property type="entry name" value="Abhydrolase_6"/>
    <property type="match status" value="1"/>
</dbReference>
<dbReference type="PANTHER" id="PTHR14189:SF0">
    <property type="entry name" value="PROTEIN PHOSPHATASE METHYLESTERASE 1"/>
    <property type="match status" value="1"/>
</dbReference>
<feature type="compositionally biased region" description="Polar residues" evidence="9">
    <location>
        <begin position="56"/>
        <end position="65"/>
    </location>
</feature>
<evidence type="ECO:0000256" key="4">
    <source>
        <dbReference type="ARBA" id="ARBA00022801"/>
    </source>
</evidence>
<feature type="region of interest" description="Disordered" evidence="9">
    <location>
        <begin position="37"/>
        <end position="73"/>
    </location>
</feature>
<feature type="active site" evidence="8">
    <location>
        <position position="385"/>
    </location>
</feature>
<evidence type="ECO:0000256" key="6">
    <source>
        <dbReference type="ARBA" id="ARBA00049203"/>
    </source>
</evidence>
<comment type="function">
    <text evidence="5">Demethylates proteins that have been reversibly carboxymethylated. Demethylates the phosphatase PP2A catalytic subunit.</text>
</comment>
<keyword evidence="12" id="KW-1185">Reference proteome</keyword>
<dbReference type="PANTHER" id="PTHR14189">
    <property type="entry name" value="PROTEIN PHOSPHATASE METHYLESTERASE-1 RELATED"/>
    <property type="match status" value="1"/>
</dbReference>
<evidence type="ECO:0000259" key="10">
    <source>
        <dbReference type="Pfam" id="PF12697"/>
    </source>
</evidence>
<accession>A0AAD9MHT7</accession>
<name>A0AAD9MHT7_9PEZI</name>
<keyword evidence="3 7" id="KW-0719">Serine esterase</keyword>
<dbReference type="EMBL" id="JAQQPM010000006">
    <property type="protein sequence ID" value="KAK2072856.1"/>
    <property type="molecule type" value="Genomic_DNA"/>
</dbReference>
<dbReference type="InterPro" id="IPR029058">
    <property type="entry name" value="AB_hydrolase_fold"/>
</dbReference>
<proteinExistence type="inferred from homology"/>
<dbReference type="EC" id="3.1.1.-" evidence="7"/>
<comment type="similarity">
    <text evidence="1 7">Belongs to the AB hydrolase superfamily.</text>
</comment>
<dbReference type="InterPro" id="IPR000073">
    <property type="entry name" value="AB_hydrolase_1"/>
</dbReference>
<evidence type="ECO:0000313" key="11">
    <source>
        <dbReference type="EMBL" id="KAK2072856.1"/>
    </source>
</evidence>
<evidence type="ECO:0000256" key="2">
    <source>
        <dbReference type="ARBA" id="ARBA00020672"/>
    </source>
</evidence>
<evidence type="ECO:0000256" key="9">
    <source>
        <dbReference type="SAM" id="MobiDB-lite"/>
    </source>
</evidence>
<comment type="caution">
    <text evidence="11">The sequence shown here is derived from an EMBL/GenBank/DDBJ whole genome shotgun (WGS) entry which is preliminary data.</text>
</comment>
<evidence type="ECO:0000256" key="5">
    <source>
        <dbReference type="ARBA" id="ARBA00024741"/>
    </source>
</evidence>
<dbReference type="SUPFAM" id="SSF53474">
    <property type="entry name" value="alpha/beta-Hydrolases"/>
    <property type="match status" value="1"/>
</dbReference>
<reference evidence="11" key="1">
    <citation type="journal article" date="2023" name="Mol. Plant Microbe Interact.">
        <title>Elucidating the Obligate Nature and Biological Capacity of an Invasive Fungal Corn Pathogen.</title>
        <authorList>
            <person name="MacCready J.S."/>
            <person name="Roggenkamp E.M."/>
            <person name="Gdanetz K."/>
            <person name="Chilvers M.I."/>
        </authorList>
    </citation>
    <scope>NUCLEOTIDE SEQUENCE</scope>
    <source>
        <strain evidence="11">PM02</strain>
    </source>
</reference>
<evidence type="ECO:0000256" key="8">
    <source>
        <dbReference type="PIRSR" id="PIRSR022950-1"/>
    </source>
</evidence>
<protein>
    <recommendedName>
        <fullName evidence="2 7">Protein phosphatase methylesterase 1</fullName>
        <shortName evidence="7">PME-1</shortName>
        <ecNumber evidence="7">3.1.1.-</ecNumber>
    </recommendedName>
</protein>
<feature type="active site" evidence="8">
    <location>
        <position position="206"/>
    </location>
</feature>
<evidence type="ECO:0000256" key="1">
    <source>
        <dbReference type="ARBA" id="ARBA00008645"/>
    </source>
</evidence>